<comment type="similarity">
    <text evidence="2 7">Belongs to the phosphohexose mutase family.</text>
</comment>
<dbReference type="GO" id="GO:0006166">
    <property type="term" value="P:purine ribonucleoside salvage"/>
    <property type="evidence" value="ECO:0007669"/>
    <property type="project" value="TreeGrafter"/>
</dbReference>
<dbReference type="Gene3D" id="3.40.120.10">
    <property type="entry name" value="Alpha-D-Glucose-1,6-Bisphosphate, subunit A, domain 3"/>
    <property type="match status" value="3"/>
</dbReference>
<comment type="cofactor">
    <cofactor evidence="1">
        <name>Mg(2+)</name>
        <dbReference type="ChEBI" id="CHEBI:18420"/>
    </cofactor>
</comment>
<comment type="caution">
    <text evidence="11">The sequence shown here is derived from an EMBL/GenBank/DDBJ whole genome shotgun (WGS) entry which is preliminary data.</text>
</comment>
<dbReference type="InterPro" id="IPR016066">
    <property type="entry name" value="A-D-PHexomutase_CS"/>
</dbReference>
<organism evidence="11 12">
    <name type="scientific">Phaeocystidibacter marisrubri</name>
    <dbReference type="NCBI Taxonomy" id="1577780"/>
    <lineage>
        <taxon>Bacteria</taxon>
        <taxon>Pseudomonadati</taxon>
        <taxon>Bacteroidota</taxon>
        <taxon>Flavobacteriia</taxon>
        <taxon>Flavobacteriales</taxon>
        <taxon>Phaeocystidibacteraceae</taxon>
        <taxon>Phaeocystidibacter</taxon>
    </lineage>
</organism>
<evidence type="ECO:0000256" key="4">
    <source>
        <dbReference type="ARBA" id="ARBA00022723"/>
    </source>
</evidence>
<evidence type="ECO:0000313" key="11">
    <source>
        <dbReference type="EMBL" id="KAB2817518.1"/>
    </source>
</evidence>
<evidence type="ECO:0000256" key="7">
    <source>
        <dbReference type="RuleBase" id="RU004326"/>
    </source>
</evidence>
<dbReference type="InterPro" id="IPR005844">
    <property type="entry name" value="A-D-PHexomutase_a/b/a-I"/>
</dbReference>
<dbReference type="PROSITE" id="PS00710">
    <property type="entry name" value="PGM_PMM"/>
    <property type="match status" value="1"/>
</dbReference>
<protein>
    <submittedName>
        <fullName evidence="11">Phospho-sugar mutase</fullName>
    </submittedName>
</protein>
<proteinExistence type="inferred from homology"/>
<evidence type="ECO:0000259" key="8">
    <source>
        <dbReference type="Pfam" id="PF02878"/>
    </source>
</evidence>
<evidence type="ECO:0000256" key="3">
    <source>
        <dbReference type="ARBA" id="ARBA00022553"/>
    </source>
</evidence>
<sequence length="572" mass="62944">MSIDPNVLAKANSWLNDDAVDTDTKAIIQNWIHTESHELTEAFYKDLDFGTGGMRGIMGVGSNRINKYTLGQATQGLSNYLKESFSTSIKVAIAYDSRNNSSTLAREVAKVFAGNGIHVYLFEELRPTPELSFAVRHLECQAGIVLTASHNPKEYNGYKVYWNDGGQLVPPHDKAIIEQVRQVQLSEVFSSNDDAYITLIGEEVDRAYLDQIQQQSLGNSGKDQLKIVFTPLHGTSVTLMERALTLCGFKNVSVVEKQATPDGNFPTVKSPNPEEAEALSMAVDQAEREKADIVIGCDPDTDRVGIAVRDNEGKLVLLNGNQTGAVLFDYMLGTLSDKGKLPSNAFTAITIVTSDLMERIAQGYKVEVLRCLTGFKWIADLIRVNEGAKKFIVGGEESYGYMIGDFVRDKDAISATVLIAEAAAAALAKGSSYYNELMKIHKEHGYFQEKLISIVKTGKSGAEEIEKMMENFRSTPPKTLAEMPVIEVRDYQVGIITNTVTGKTSPTHMPSSNVIQFVNENGDIATARPSGTEPKIKFYFSVMRPWTTQSESEIQAELNRIIGKMTSELGVN</sequence>
<keyword evidence="6" id="KW-0413">Isomerase</keyword>
<keyword evidence="4 7" id="KW-0479">Metal-binding</keyword>
<keyword evidence="5 7" id="KW-0460">Magnesium</keyword>
<dbReference type="InterPro" id="IPR005841">
    <property type="entry name" value="Alpha-D-phosphohexomutase_SF"/>
</dbReference>
<dbReference type="RefSeq" id="WP_151692111.1">
    <property type="nucleotide sequence ID" value="NZ_BMGX01000002.1"/>
</dbReference>
<dbReference type="OrthoDB" id="9806956at2"/>
<dbReference type="Pfam" id="PF02879">
    <property type="entry name" value="PGM_PMM_II"/>
    <property type="match status" value="1"/>
</dbReference>
<dbReference type="InterPro" id="IPR036900">
    <property type="entry name" value="A-D-PHexomutase_C_sf"/>
</dbReference>
<feature type="domain" description="Alpha-D-phosphohexomutase alpha/beta/alpha" evidence="10">
    <location>
        <begin position="319"/>
        <end position="439"/>
    </location>
</feature>
<dbReference type="AlphaFoldDB" id="A0A6L3ZIZ4"/>
<evidence type="ECO:0000259" key="10">
    <source>
        <dbReference type="Pfam" id="PF02880"/>
    </source>
</evidence>
<evidence type="ECO:0000313" key="12">
    <source>
        <dbReference type="Proteomes" id="UP000484164"/>
    </source>
</evidence>
<evidence type="ECO:0000256" key="5">
    <source>
        <dbReference type="ARBA" id="ARBA00022842"/>
    </source>
</evidence>
<gene>
    <name evidence="11" type="ORF">F8C82_03725</name>
</gene>
<accession>A0A6L3ZIZ4</accession>
<name>A0A6L3ZIZ4_9FLAO</name>
<dbReference type="SUPFAM" id="SSF55957">
    <property type="entry name" value="Phosphoglucomutase, C-terminal domain"/>
    <property type="match status" value="1"/>
</dbReference>
<dbReference type="PRINTS" id="PR00509">
    <property type="entry name" value="PGMPMM"/>
</dbReference>
<reference evidence="11 12" key="1">
    <citation type="submission" date="2019-10" db="EMBL/GenBank/DDBJ databases">
        <title>Genome sequence of Phaeocystidibacter marisrubri JCM30614 (type strain).</title>
        <authorList>
            <person name="Bowman J.P."/>
        </authorList>
    </citation>
    <scope>NUCLEOTIDE SEQUENCE [LARGE SCALE GENOMIC DNA]</scope>
    <source>
        <strain evidence="11 12">JCM 30614</strain>
    </source>
</reference>
<dbReference type="Pfam" id="PF02880">
    <property type="entry name" value="PGM_PMM_III"/>
    <property type="match status" value="1"/>
</dbReference>
<evidence type="ECO:0000259" key="9">
    <source>
        <dbReference type="Pfam" id="PF02879"/>
    </source>
</evidence>
<dbReference type="GO" id="GO:0000287">
    <property type="term" value="F:magnesium ion binding"/>
    <property type="evidence" value="ECO:0007669"/>
    <property type="project" value="InterPro"/>
</dbReference>
<keyword evidence="3" id="KW-0597">Phosphoprotein</keyword>
<dbReference type="Pfam" id="PF02878">
    <property type="entry name" value="PGM_PMM_I"/>
    <property type="match status" value="1"/>
</dbReference>
<dbReference type="PANTHER" id="PTHR45745">
    <property type="entry name" value="PHOSPHOMANNOMUTASE 45A"/>
    <property type="match status" value="1"/>
</dbReference>
<dbReference type="Proteomes" id="UP000484164">
    <property type="component" value="Unassembled WGS sequence"/>
</dbReference>
<dbReference type="SUPFAM" id="SSF53738">
    <property type="entry name" value="Phosphoglucomutase, first 3 domains"/>
    <property type="match status" value="3"/>
</dbReference>
<dbReference type="InterPro" id="IPR016055">
    <property type="entry name" value="A-D-PHexomutase_a/b/a-I/II/III"/>
</dbReference>
<dbReference type="InterPro" id="IPR005846">
    <property type="entry name" value="A-D-PHexomutase_a/b/a-III"/>
</dbReference>
<dbReference type="InterPro" id="IPR005845">
    <property type="entry name" value="A-D-PHexomutase_a/b/a-II"/>
</dbReference>
<evidence type="ECO:0000256" key="1">
    <source>
        <dbReference type="ARBA" id="ARBA00001946"/>
    </source>
</evidence>
<feature type="domain" description="Alpha-D-phosphohexomutase alpha/beta/alpha" evidence="9">
    <location>
        <begin position="207"/>
        <end position="313"/>
    </location>
</feature>
<dbReference type="CDD" id="cd05799">
    <property type="entry name" value="PGM2"/>
    <property type="match status" value="1"/>
</dbReference>
<dbReference type="GO" id="GO:0008973">
    <property type="term" value="F:phosphopentomutase activity"/>
    <property type="evidence" value="ECO:0007669"/>
    <property type="project" value="TreeGrafter"/>
</dbReference>
<dbReference type="Gene3D" id="3.30.310.50">
    <property type="entry name" value="Alpha-D-phosphohexomutase, C-terminal domain"/>
    <property type="match status" value="1"/>
</dbReference>
<dbReference type="GO" id="GO:0005975">
    <property type="term" value="P:carbohydrate metabolic process"/>
    <property type="evidence" value="ECO:0007669"/>
    <property type="project" value="InterPro"/>
</dbReference>
<keyword evidence="12" id="KW-1185">Reference proteome</keyword>
<dbReference type="EMBL" id="WBVQ01000001">
    <property type="protein sequence ID" value="KAB2817518.1"/>
    <property type="molecule type" value="Genomic_DNA"/>
</dbReference>
<dbReference type="PANTHER" id="PTHR45745:SF1">
    <property type="entry name" value="PHOSPHOGLUCOMUTASE 2B-RELATED"/>
    <property type="match status" value="1"/>
</dbReference>
<evidence type="ECO:0000256" key="6">
    <source>
        <dbReference type="ARBA" id="ARBA00023235"/>
    </source>
</evidence>
<feature type="domain" description="Alpha-D-phosphohexomutase alpha/beta/alpha" evidence="8">
    <location>
        <begin position="48"/>
        <end position="183"/>
    </location>
</feature>
<evidence type="ECO:0000256" key="2">
    <source>
        <dbReference type="ARBA" id="ARBA00010231"/>
    </source>
</evidence>